<gene>
    <name evidence="8" type="ORF">EVOR1521_LOCUS3924</name>
</gene>
<dbReference type="AlphaFoldDB" id="A0AA36HS95"/>
<dbReference type="PANTHER" id="PTHR11706:SF33">
    <property type="entry name" value="NATURAL RESISTANCE-ASSOCIATED MACROPHAGE PROTEIN 2"/>
    <property type="match status" value="1"/>
</dbReference>
<dbReference type="GO" id="GO:0005886">
    <property type="term" value="C:plasma membrane"/>
    <property type="evidence" value="ECO:0007669"/>
    <property type="project" value="TreeGrafter"/>
</dbReference>
<dbReference type="EMBL" id="CAUJNA010000247">
    <property type="protein sequence ID" value="CAJ1374352.1"/>
    <property type="molecule type" value="Genomic_DNA"/>
</dbReference>
<feature type="transmembrane region" description="Helical" evidence="7">
    <location>
        <begin position="471"/>
        <end position="490"/>
    </location>
</feature>
<dbReference type="PANTHER" id="PTHR11706">
    <property type="entry name" value="SOLUTE CARRIER PROTEIN FAMILY 11 MEMBER"/>
    <property type="match status" value="1"/>
</dbReference>
<sequence length="790" mass="84865">MLFGRTLITHLSKLWGSAAPDPAQTEDAWEVAEVLEKDAWDWDLVEEDASSSPALQVSKTAVRAGTEGLETEWLSQAAKPEVHAIEAEEEDFQDAEEPEDTEYAEAEEAREVETAEEVEEAEEAEEAETAEEAEEAAEEVEWAKEVVDEGSEATGNIAPEVAFKPVDDAEKSWLPEDVAAEHARSLCSEVPVACETEPKACSDLAVEKPSADKAAMMTRLWCGTGSVPKGGQEELARKLQKRLAKVEQEGFVLFSGQKPSHADARAQPAAEARQARQATSHGYTAQLLYASKRHSWFDFEVTPVAFASFGLLAPPESHPATPTGNQAPPSAAQIAAIPELLKPLCLGEEEEIGLTWSEWWVRLLAFTGPGWLMSIAYVDPGNLEADLQVGAQFGYVLLWALLGSTLVGLGMQLVAARLGCATKRHLAEHCRDAFGPPTRTFLWIVTEMAIIGSDIQEVIGCSIGLELLFGLQLTTGVLVTAFAAFVFLFLERLGTRPLELFFGALILVLALSMGRLFFVISPDNLAVVEGLVVPRLPPKALPQVVGMIGCVIMPHNLFLHSALVQSRVVQTGGEEEAIGLFTIESTVAILTSLVINTFVVAVFAKGFFGDPDTADIGLANAGKFLGDAFGQTMKIVWALGLCAAGQSSTMTGAYAGQWVMQGFLQLQVAPWKRALITRSMALVPCLFVAVYFGDRRDGLDVLNGYLNVLQSLVLPFAAVPLLSFAGNPRIMGRLVLPGSAKVAAWGALGLAIAANMYLALQQLEGNVVSTALVCLAYGCAVAHVAWKANT</sequence>
<keyword evidence="5 7" id="KW-0472">Membrane</keyword>
<evidence type="ECO:0000256" key="1">
    <source>
        <dbReference type="ARBA" id="ARBA00004141"/>
    </source>
</evidence>
<dbReference type="InterPro" id="IPR001046">
    <property type="entry name" value="NRAMP_fam"/>
</dbReference>
<feature type="transmembrane region" description="Helical" evidence="7">
    <location>
        <begin position="712"/>
        <end position="730"/>
    </location>
</feature>
<proteinExistence type="predicted"/>
<evidence type="ECO:0000313" key="9">
    <source>
        <dbReference type="Proteomes" id="UP001178507"/>
    </source>
</evidence>
<dbReference type="GO" id="GO:0034755">
    <property type="term" value="P:iron ion transmembrane transport"/>
    <property type="evidence" value="ECO:0007669"/>
    <property type="project" value="TreeGrafter"/>
</dbReference>
<keyword evidence="2" id="KW-0813">Transport</keyword>
<evidence type="ECO:0000256" key="7">
    <source>
        <dbReference type="SAM" id="Phobius"/>
    </source>
</evidence>
<feature type="transmembrane region" description="Helical" evidence="7">
    <location>
        <begin position="502"/>
        <end position="520"/>
    </location>
</feature>
<feature type="transmembrane region" description="Helical" evidence="7">
    <location>
        <begin position="635"/>
        <end position="655"/>
    </location>
</feature>
<name>A0AA36HS95_9DINO</name>
<feature type="region of interest" description="Disordered" evidence="6">
    <location>
        <begin position="88"/>
        <end position="137"/>
    </location>
</feature>
<feature type="compositionally biased region" description="Acidic residues" evidence="6">
    <location>
        <begin position="88"/>
        <end position="106"/>
    </location>
</feature>
<comment type="subcellular location">
    <subcellularLocation>
        <location evidence="1">Membrane</location>
        <topology evidence="1">Multi-pass membrane protein</topology>
    </subcellularLocation>
</comment>
<feature type="transmembrane region" description="Helical" evidence="7">
    <location>
        <begin position="766"/>
        <end position="786"/>
    </location>
</feature>
<evidence type="ECO:0000313" key="8">
    <source>
        <dbReference type="EMBL" id="CAJ1374352.1"/>
    </source>
</evidence>
<accession>A0AA36HS95</accession>
<evidence type="ECO:0000256" key="4">
    <source>
        <dbReference type="ARBA" id="ARBA00022989"/>
    </source>
</evidence>
<evidence type="ECO:0000256" key="6">
    <source>
        <dbReference type="SAM" id="MobiDB-lite"/>
    </source>
</evidence>
<feature type="transmembrane region" description="Helical" evidence="7">
    <location>
        <begin position="675"/>
        <end position="692"/>
    </location>
</feature>
<dbReference type="GO" id="GO:0015086">
    <property type="term" value="F:cadmium ion transmembrane transporter activity"/>
    <property type="evidence" value="ECO:0007669"/>
    <property type="project" value="TreeGrafter"/>
</dbReference>
<reference evidence="8" key="1">
    <citation type="submission" date="2023-08" db="EMBL/GenBank/DDBJ databases">
        <authorList>
            <person name="Chen Y."/>
            <person name="Shah S."/>
            <person name="Dougan E. K."/>
            <person name="Thang M."/>
            <person name="Chan C."/>
        </authorList>
    </citation>
    <scope>NUCLEOTIDE SEQUENCE</scope>
</reference>
<dbReference type="GO" id="GO:0005384">
    <property type="term" value="F:manganese ion transmembrane transporter activity"/>
    <property type="evidence" value="ECO:0007669"/>
    <property type="project" value="TreeGrafter"/>
</dbReference>
<dbReference type="PRINTS" id="PR00447">
    <property type="entry name" value="NATRESASSCMP"/>
</dbReference>
<evidence type="ECO:0000256" key="3">
    <source>
        <dbReference type="ARBA" id="ARBA00022692"/>
    </source>
</evidence>
<dbReference type="NCBIfam" id="NF037982">
    <property type="entry name" value="Nramp_1"/>
    <property type="match status" value="1"/>
</dbReference>
<feature type="transmembrane region" description="Helical" evidence="7">
    <location>
        <begin position="580"/>
        <end position="604"/>
    </location>
</feature>
<evidence type="ECO:0000256" key="5">
    <source>
        <dbReference type="ARBA" id="ARBA00023136"/>
    </source>
</evidence>
<dbReference type="Pfam" id="PF01566">
    <property type="entry name" value="Nramp"/>
    <property type="match status" value="1"/>
</dbReference>
<protein>
    <submittedName>
        <fullName evidence="8">Uncharacterized protein</fullName>
    </submittedName>
</protein>
<keyword evidence="9" id="KW-1185">Reference proteome</keyword>
<dbReference type="Proteomes" id="UP001178507">
    <property type="component" value="Unassembled WGS sequence"/>
</dbReference>
<organism evidence="8 9">
    <name type="scientific">Effrenium voratum</name>
    <dbReference type="NCBI Taxonomy" id="2562239"/>
    <lineage>
        <taxon>Eukaryota</taxon>
        <taxon>Sar</taxon>
        <taxon>Alveolata</taxon>
        <taxon>Dinophyceae</taxon>
        <taxon>Suessiales</taxon>
        <taxon>Symbiodiniaceae</taxon>
        <taxon>Effrenium</taxon>
    </lineage>
</organism>
<dbReference type="NCBIfam" id="TIGR01197">
    <property type="entry name" value="nramp"/>
    <property type="match status" value="1"/>
</dbReference>
<evidence type="ECO:0000256" key="2">
    <source>
        <dbReference type="ARBA" id="ARBA00022448"/>
    </source>
</evidence>
<comment type="caution">
    <text evidence="8">The sequence shown here is derived from an EMBL/GenBank/DDBJ whole genome shotgun (WGS) entry which is preliminary data.</text>
</comment>
<feature type="compositionally biased region" description="Acidic residues" evidence="6">
    <location>
        <begin position="114"/>
        <end position="137"/>
    </location>
</feature>
<keyword evidence="4 7" id="KW-1133">Transmembrane helix</keyword>
<keyword evidence="3 7" id="KW-0812">Transmembrane</keyword>
<feature type="transmembrane region" description="Helical" evidence="7">
    <location>
        <begin position="742"/>
        <end position="760"/>
    </location>
</feature>